<accession>C5CD81</accession>
<name>C5CD81_KOSOT</name>
<dbReference type="HOGENOM" id="CLU_036604_13_5_0"/>
<evidence type="ECO:0000313" key="2">
    <source>
        <dbReference type="EMBL" id="ACR79025.1"/>
    </source>
</evidence>
<proteinExistence type="inferred from homology"/>
<evidence type="ECO:0000313" key="3">
    <source>
        <dbReference type="Proteomes" id="UP000002382"/>
    </source>
</evidence>
<protein>
    <submittedName>
        <fullName evidence="2">ROK family protein</fullName>
    </submittedName>
</protein>
<comment type="similarity">
    <text evidence="1">Belongs to the ROK (NagC/XylR) family.</text>
</comment>
<evidence type="ECO:0000256" key="1">
    <source>
        <dbReference type="ARBA" id="ARBA00006479"/>
    </source>
</evidence>
<dbReference type="EMBL" id="CP001634">
    <property type="protein sequence ID" value="ACR79025.1"/>
    <property type="molecule type" value="Genomic_DNA"/>
</dbReference>
<dbReference type="RefSeq" id="WP_012744812.1">
    <property type="nucleotide sequence ID" value="NC_012785.1"/>
</dbReference>
<dbReference type="eggNOG" id="COG1940">
    <property type="taxonomic scope" value="Bacteria"/>
</dbReference>
<dbReference type="InterPro" id="IPR043129">
    <property type="entry name" value="ATPase_NBD"/>
</dbReference>
<organism evidence="2 3">
    <name type="scientific">Kosmotoga olearia (strain ATCC BAA-1733 / DSM 21960 / TBF 19.5.1)</name>
    <dbReference type="NCBI Taxonomy" id="521045"/>
    <lineage>
        <taxon>Bacteria</taxon>
        <taxon>Thermotogati</taxon>
        <taxon>Thermotogota</taxon>
        <taxon>Thermotogae</taxon>
        <taxon>Kosmotogales</taxon>
        <taxon>Kosmotogaceae</taxon>
        <taxon>Kosmotoga</taxon>
    </lineage>
</organism>
<dbReference type="InterPro" id="IPR036388">
    <property type="entry name" value="WH-like_DNA-bd_sf"/>
</dbReference>
<dbReference type="Proteomes" id="UP000002382">
    <property type="component" value="Chromosome"/>
</dbReference>
<sequence>MKIEEIRWDNLTKLLDFLYAGKRVLRKELTEKMKIRNSTLSYLLNELTKLEMIRIEKIAGGRGRPNHVVSLNPEHGTVFGVKLGRESLRAIVFDFSLKKIDSIEYPLHEIGKSIPDVISELKRFVEHYKPVGAGFAVSGTVDLKSKRIIKSPILNLRNFDFEPVISKLALSEFVMCNDVDALHIGQIVESGIINKSSLTVSFGVGIGASYYDGQDIFVGSDGKTAFEFGHHGVDPDGEKCYCGRIGCLETVASEYVLVKERAGSIGNFVANFDLFRPIINQFREKAKKEERLQEYERIIKSLSYYLSNLVLSLRPAILWIGGEGIVSEWIFNDIVKSIHLNIEDGWEIKPEIMRITDPESWEKGAAFLLLRKYISSRIKVGNKG</sequence>
<dbReference type="PANTHER" id="PTHR18964">
    <property type="entry name" value="ROK (REPRESSOR, ORF, KINASE) FAMILY"/>
    <property type="match status" value="1"/>
</dbReference>
<dbReference type="SUPFAM" id="SSF46785">
    <property type="entry name" value="Winged helix' DNA-binding domain"/>
    <property type="match status" value="1"/>
</dbReference>
<dbReference type="PANTHER" id="PTHR18964:SF149">
    <property type="entry name" value="BIFUNCTIONAL UDP-N-ACETYLGLUCOSAMINE 2-EPIMERASE_N-ACETYLMANNOSAMINE KINASE"/>
    <property type="match status" value="1"/>
</dbReference>
<dbReference type="SUPFAM" id="SSF53067">
    <property type="entry name" value="Actin-like ATPase domain"/>
    <property type="match status" value="1"/>
</dbReference>
<keyword evidence="3" id="KW-1185">Reference proteome</keyword>
<dbReference type="AlphaFoldDB" id="C5CD81"/>
<reference evidence="2 3" key="2">
    <citation type="journal article" date="2011" name="J. Bacteriol.">
        <title>Genome Sequence of Kosmotoga olearia Strain TBF 19.5.1, a Thermophilic Bacterium with a Wide Growth Temperature Range, Isolated from the Troll B Oil Platform in the North Sea.</title>
        <authorList>
            <person name="Swithers K.S."/>
            <person name="Dipippo J.L."/>
            <person name="Bruce D.C."/>
            <person name="Detter C."/>
            <person name="Tapia R."/>
            <person name="Han S."/>
            <person name="Goodwin L.A."/>
            <person name="Han J."/>
            <person name="Woyke T."/>
            <person name="Pitluck S."/>
            <person name="Pennacchio L."/>
            <person name="Nolan M."/>
            <person name="Mikhailova N."/>
            <person name="Land M.L."/>
            <person name="Nesbo C.L."/>
            <person name="Gogarten J.P."/>
            <person name="Noll K.M."/>
        </authorList>
    </citation>
    <scope>NUCLEOTIDE SEQUENCE [LARGE SCALE GENOMIC DNA]</scope>
    <source>
        <strain evidence="3">ATCC BAA-1733 / DSM 21960 / TBF 19.5.1</strain>
    </source>
</reference>
<dbReference type="Gene3D" id="3.30.420.40">
    <property type="match status" value="2"/>
</dbReference>
<dbReference type="InterPro" id="IPR000600">
    <property type="entry name" value="ROK"/>
</dbReference>
<dbReference type="OrthoDB" id="9796533at2"/>
<reference evidence="2 3" key="1">
    <citation type="submission" date="2009-06" db="EMBL/GenBank/DDBJ databases">
        <title>Complete sequence of Thermotogales bacterium TBF 19.5.1.</title>
        <authorList>
            <consortium name="US DOE Joint Genome Institute"/>
            <person name="Lucas S."/>
            <person name="Copeland A."/>
            <person name="Lapidus A."/>
            <person name="Glavina del Rio T."/>
            <person name="Tice H."/>
            <person name="Bruce D."/>
            <person name="Goodwin L."/>
            <person name="Pitluck S."/>
            <person name="Chertkov O."/>
            <person name="Brettin T."/>
            <person name="Detter J.C."/>
            <person name="Han C."/>
            <person name="Schmutz J."/>
            <person name="Larimer F."/>
            <person name="Land M."/>
            <person name="Hauser L."/>
            <person name="Kyrpides N."/>
            <person name="Ovchinnikova G."/>
            <person name="Noll K."/>
        </authorList>
    </citation>
    <scope>NUCLEOTIDE SEQUENCE [LARGE SCALE GENOMIC DNA]</scope>
    <source>
        <strain evidence="3">ATCC BAA-1733 / DSM 21960 / TBF 19.5.1</strain>
    </source>
</reference>
<dbReference type="Pfam" id="PF00480">
    <property type="entry name" value="ROK"/>
    <property type="match status" value="1"/>
</dbReference>
<dbReference type="InterPro" id="IPR036390">
    <property type="entry name" value="WH_DNA-bd_sf"/>
</dbReference>
<dbReference type="KEGG" id="kol:Kole_0300"/>
<dbReference type="STRING" id="521045.Kole_0300"/>
<dbReference type="Gene3D" id="1.10.10.10">
    <property type="entry name" value="Winged helix-like DNA-binding domain superfamily/Winged helix DNA-binding domain"/>
    <property type="match status" value="1"/>
</dbReference>
<gene>
    <name evidence="2" type="ordered locus">Kole_0300</name>
</gene>